<dbReference type="AlphaFoldDB" id="A0A074Z3Y9"/>
<evidence type="ECO:0008006" key="4">
    <source>
        <dbReference type="Google" id="ProtNLM"/>
    </source>
</evidence>
<feature type="region of interest" description="Disordered" evidence="1">
    <location>
        <begin position="258"/>
        <end position="327"/>
    </location>
</feature>
<keyword evidence="3" id="KW-1185">Reference proteome</keyword>
<dbReference type="EMBL" id="KL584764">
    <property type="protein sequence ID" value="KEQ93721.1"/>
    <property type="molecule type" value="Genomic_DNA"/>
</dbReference>
<dbReference type="RefSeq" id="XP_013342395.1">
    <property type="nucleotide sequence ID" value="XM_013486941.1"/>
</dbReference>
<accession>A0A074Z3Y9</accession>
<evidence type="ECO:0000313" key="2">
    <source>
        <dbReference type="EMBL" id="KEQ93721.1"/>
    </source>
</evidence>
<feature type="compositionally biased region" description="Polar residues" evidence="1">
    <location>
        <begin position="267"/>
        <end position="284"/>
    </location>
</feature>
<evidence type="ECO:0000313" key="3">
    <source>
        <dbReference type="Proteomes" id="UP000030641"/>
    </source>
</evidence>
<dbReference type="GeneID" id="25364087"/>
<evidence type="ECO:0000256" key="1">
    <source>
        <dbReference type="SAM" id="MobiDB-lite"/>
    </source>
</evidence>
<organism evidence="2 3">
    <name type="scientific">Aureobasidium subglaciale (strain EXF-2481)</name>
    <name type="common">Aureobasidium pullulans var. subglaciale</name>
    <dbReference type="NCBI Taxonomy" id="1043005"/>
    <lineage>
        <taxon>Eukaryota</taxon>
        <taxon>Fungi</taxon>
        <taxon>Dikarya</taxon>
        <taxon>Ascomycota</taxon>
        <taxon>Pezizomycotina</taxon>
        <taxon>Dothideomycetes</taxon>
        <taxon>Dothideomycetidae</taxon>
        <taxon>Dothideales</taxon>
        <taxon>Saccotheciaceae</taxon>
        <taxon>Aureobasidium</taxon>
    </lineage>
</organism>
<dbReference type="Proteomes" id="UP000030641">
    <property type="component" value="Unassembled WGS sequence"/>
</dbReference>
<dbReference type="Gene3D" id="3.30.710.10">
    <property type="entry name" value="Potassium Channel Kv1.1, Chain A"/>
    <property type="match status" value="1"/>
</dbReference>
<dbReference type="InterPro" id="IPR011333">
    <property type="entry name" value="SKP1/BTB/POZ_sf"/>
</dbReference>
<protein>
    <recommendedName>
        <fullName evidence="4">BTB domain-containing protein</fullName>
    </recommendedName>
</protein>
<dbReference type="HOGENOM" id="CLU_460763_0_0_1"/>
<name>A0A074Z3Y9_AURSE</name>
<reference evidence="2 3" key="1">
    <citation type="journal article" date="2014" name="BMC Genomics">
        <title>Genome sequencing of four Aureobasidium pullulans varieties: biotechnological potential, stress tolerance, and description of new species.</title>
        <authorList>
            <person name="Gostin Ar C."/>
            <person name="Ohm R.A."/>
            <person name="Kogej T."/>
            <person name="Sonjak S."/>
            <person name="Turk M."/>
            <person name="Zajc J."/>
            <person name="Zalar P."/>
            <person name="Grube M."/>
            <person name="Sun H."/>
            <person name="Han J."/>
            <person name="Sharma A."/>
            <person name="Chiniquy J."/>
            <person name="Ngan C.Y."/>
            <person name="Lipzen A."/>
            <person name="Barry K."/>
            <person name="Grigoriev I.V."/>
            <person name="Gunde-Cimerman N."/>
        </authorList>
    </citation>
    <scope>NUCLEOTIDE SEQUENCE [LARGE SCALE GENOMIC DNA]</scope>
    <source>
        <strain evidence="2 3">EXF-2481</strain>
    </source>
</reference>
<dbReference type="InParanoid" id="A0A074Z3Y9"/>
<gene>
    <name evidence="2" type="ORF">AUEXF2481DRAFT_299807</name>
</gene>
<dbReference type="OrthoDB" id="3895140at2759"/>
<sequence length="657" mass="71214">MTNRKLWLLPASSSFHSRWAVTSTRGKLSIVVAQLHSCAHLPLIVINKLTCLSSSQAHFPDYFNMLSTYNSACLHSLRAQATHPQSIHFAERLNLWQPTAQRNQRGKTQPFPFDAYIHGIGHITTTSEHINQIFDSQSDMSWDAPVEAAWGASPDAVQTFTQQVNAVSTVGDTTTHAGADASVQNEESPPTKMRTSLADLTNGDVNVMTAHLAQGLGPHSFLERFASSNAATPVGIAQPKRKPGPHHRLQALAEDVPLPESPAPTLAESTASTSDSFTSKSPASVTKLPESSARVGKLPESPTGIATSQCSVDHAYSESDGGPETPVAIAPLDPEPSILKDSPSAHIATVEDDTESDTASAIIKVEHDADTSPKPKLLNTISEQERKNLDPKASEWISEVPEATEVNYLPPSCPDSPVTVEAALPAAEVEISASCREAELINDCCPVPEGWGVTTVVGKFAEGELFDGLLEGGVHKKVLCYYSHYFATMLSSESDSNKVEVAHITNDPAFTVFRYWIFCRSICAKDEVGIPHFDHGIDLKTLVKLWRFGAHIQAPSFTNTIADAIIAKNITADELFTAAAEVDSVLMLVDAENKFRLLISHAVILSEIQFDFESYDKWPKSLVCSILVSLNRGGTQSDSKDHPCVYHLHPPGRTCKS</sequence>
<proteinExistence type="predicted"/>